<keyword evidence="7 21" id="KW-0436">Ligase</keyword>
<keyword evidence="12" id="KW-0067">ATP-binding</keyword>
<evidence type="ECO:0000256" key="2">
    <source>
        <dbReference type="ARBA" id="ARBA00004173"/>
    </source>
</evidence>
<dbReference type="Proteomes" id="UP000464620">
    <property type="component" value="Chromosome B09"/>
</dbReference>
<dbReference type="Gene3D" id="1.20.120.1910">
    <property type="entry name" value="Cysteine-tRNA ligase, C-terminal anti-codon recognition domain"/>
    <property type="match status" value="1"/>
</dbReference>
<comment type="cofactor">
    <cofactor evidence="1">
        <name>Zn(2+)</name>
        <dbReference type="ChEBI" id="CHEBI:29105"/>
    </cofactor>
</comment>
<dbReference type="GO" id="GO:0009507">
    <property type="term" value="C:chloroplast"/>
    <property type="evidence" value="ECO:0007669"/>
    <property type="project" value="UniProtKB-SubCell"/>
</dbReference>
<evidence type="ECO:0000256" key="16">
    <source>
        <dbReference type="ARBA" id="ARBA00023146"/>
    </source>
</evidence>
<dbReference type="InterPro" id="IPR009080">
    <property type="entry name" value="tRNAsynth_Ia_anticodon-bd"/>
</dbReference>
<evidence type="ECO:0000256" key="11">
    <source>
        <dbReference type="ARBA" id="ARBA00022833"/>
    </source>
</evidence>
<dbReference type="GO" id="GO:0005524">
    <property type="term" value="F:ATP binding"/>
    <property type="evidence" value="ECO:0007669"/>
    <property type="project" value="UniProtKB-KW"/>
</dbReference>
<dbReference type="PANTHER" id="PTHR10890:SF26">
    <property type="entry name" value="CYSTEINE--TRNA LIGASE 1, CYTOPLASMIC-RELATED"/>
    <property type="match status" value="1"/>
</dbReference>
<dbReference type="InterPro" id="IPR024909">
    <property type="entry name" value="Cys-tRNA/MSH_ligase"/>
</dbReference>
<evidence type="ECO:0000256" key="8">
    <source>
        <dbReference type="ARBA" id="ARBA00022640"/>
    </source>
</evidence>
<dbReference type="PRINTS" id="PR00983">
    <property type="entry name" value="TRNASYNTHCYS"/>
</dbReference>
<feature type="compositionally biased region" description="Polar residues" evidence="19">
    <location>
        <begin position="514"/>
        <end position="529"/>
    </location>
</feature>
<feature type="coiled-coil region" evidence="18">
    <location>
        <begin position="438"/>
        <end position="472"/>
    </location>
</feature>
<dbReference type="EC" id="6.1.1.16" evidence="5"/>
<dbReference type="Pfam" id="PF01406">
    <property type="entry name" value="tRNA-synt_1e"/>
    <property type="match status" value="1"/>
</dbReference>
<dbReference type="SUPFAM" id="SSF52374">
    <property type="entry name" value="Nucleotidylyl transferase"/>
    <property type="match status" value="1"/>
</dbReference>
<evidence type="ECO:0000256" key="7">
    <source>
        <dbReference type="ARBA" id="ARBA00022598"/>
    </source>
</evidence>
<keyword evidence="8" id="KW-0934">Plastid</keyword>
<keyword evidence="9" id="KW-0479">Metal-binding</keyword>
<evidence type="ECO:0000256" key="18">
    <source>
        <dbReference type="SAM" id="Coils"/>
    </source>
</evidence>
<dbReference type="InterPro" id="IPR032678">
    <property type="entry name" value="tRNA-synt_1_cat_dom"/>
</dbReference>
<evidence type="ECO:0000313" key="22">
    <source>
        <dbReference type="EMBL" id="RYQ93603.1"/>
    </source>
</evidence>
<keyword evidence="15" id="KW-0496">Mitochondrion</keyword>
<dbReference type="SMR" id="A0A444XV50"/>
<name>A0A444XV50_ARAHY</name>
<evidence type="ECO:0000256" key="9">
    <source>
        <dbReference type="ARBA" id="ARBA00022723"/>
    </source>
</evidence>
<dbReference type="GO" id="GO:0005739">
    <property type="term" value="C:mitochondrion"/>
    <property type="evidence" value="ECO:0007669"/>
    <property type="project" value="UniProtKB-SubCell"/>
</dbReference>
<dbReference type="NCBIfam" id="TIGR00435">
    <property type="entry name" value="cysS"/>
    <property type="match status" value="1"/>
</dbReference>
<evidence type="ECO:0000256" key="10">
    <source>
        <dbReference type="ARBA" id="ARBA00022741"/>
    </source>
</evidence>
<dbReference type="FunFam" id="3.40.50.620:FF:000009">
    <property type="entry name" value="Cysteine--tRNA ligase"/>
    <property type="match status" value="1"/>
</dbReference>
<evidence type="ECO:0000256" key="14">
    <source>
        <dbReference type="ARBA" id="ARBA00022946"/>
    </source>
</evidence>
<dbReference type="PANTHER" id="PTHR10890">
    <property type="entry name" value="CYSTEINYL-TRNA SYNTHETASE"/>
    <property type="match status" value="1"/>
</dbReference>
<keyword evidence="13" id="KW-0648">Protein biosynthesis</keyword>
<reference evidence="22 23" key="1">
    <citation type="submission" date="2019-01" db="EMBL/GenBank/DDBJ databases">
        <title>Sequencing of cultivated peanut Arachis hypogaea provides insights into genome evolution and oil improvement.</title>
        <authorList>
            <person name="Chen X."/>
        </authorList>
    </citation>
    <scope>NUCLEOTIDE SEQUENCE [LARGE SCALE GENOMIC DNA]</scope>
    <source>
        <strain evidence="23">cv. Fuhuasheng</strain>
        <strain evidence="22">GDAAS-fuhuasheng2018</strain>
        <tissue evidence="22">Leaves</tissue>
    </source>
</reference>
<keyword evidence="18" id="KW-0175">Coiled coil</keyword>
<dbReference type="Gene3D" id="3.40.50.620">
    <property type="entry name" value="HUPs"/>
    <property type="match status" value="1"/>
</dbReference>
<comment type="similarity">
    <text evidence="4">Belongs to the class-I aminoacyl-tRNA synthetase family.</text>
</comment>
<dbReference type="InterPro" id="IPR014729">
    <property type="entry name" value="Rossmann-like_a/b/a_fold"/>
</dbReference>
<dbReference type="HAMAP" id="MF_00041">
    <property type="entry name" value="Cys_tRNA_synth"/>
    <property type="match status" value="1"/>
</dbReference>
<keyword evidence="16" id="KW-0030">Aminoacyl-tRNA synthetase</keyword>
<evidence type="ECO:0000256" key="19">
    <source>
        <dbReference type="SAM" id="MobiDB-lite"/>
    </source>
</evidence>
<dbReference type="GO" id="GO:0004817">
    <property type="term" value="F:cysteine-tRNA ligase activity"/>
    <property type="evidence" value="ECO:0007669"/>
    <property type="project" value="UniProtKB-EC"/>
</dbReference>
<dbReference type="SUPFAM" id="SSF47323">
    <property type="entry name" value="Anticodon-binding domain of a subclass of class I aminoacyl-tRNA synthetases"/>
    <property type="match status" value="1"/>
</dbReference>
<dbReference type="EMBL" id="SDMP01000019">
    <property type="protein sequence ID" value="RYQ93603.1"/>
    <property type="molecule type" value="Genomic_DNA"/>
</dbReference>
<keyword evidence="14" id="KW-0809">Transit peptide</keyword>
<feature type="region of interest" description="Disordered" evidence="19">
    <location>
        <begin position="508"/>
        <end position="529"/>
    </location>
</feature>
<dbReference type="GO" id="GO:0046872">
    <property type="term" value="F:metal ion binding"/>
    <property type="evidence" value="ECO:0007669"/>
    <property type="project" value="UniProtKB-KW"/>
</dbReference>
<evidence type="ECO:0000256" key="1">
    <source>
        <dbReference type="ARBA" id="ARBA00001947"/>
    </source>
</evidence>
<evidence type="ECO:0000313" key="21">
    <source>
        <dbReference type="EMBL" id="QHN79661.1"/>
    </source>
</evidence>
<keyword evidence="23" id="KW-1185">Reference proteome</keyword>
<evidence type="ECO:0000256" key="5">
    <source>
        <dbReference type="ARBA" id="ARBA00012832"/>
    </source>
</evidence>
<dbReference type="Proteomes" id="UP000289738">
    <property type="component" value="Chromosome B09"/>
</dbReference>
<dbReference type="InterPro" id="IPR015803">
    <property type="entry name" value="Cys-tRNA-ligase"/>
</dbReference>
<organism evidence="22 23">
    <name type="scientific">Arachis hypogaea</name>
    <name type="common">Peanut</name>
    <dbReference type="NCBI Taxonomy" id="3818"/>
    <lineage>
        <taxon>Eukaryota</taxon>
        <taxon>Viridiplantae</taxon>
        <taxon>Streptophyta</taxon>
        <taxon>Embryophyta</taxon>
        <taxon>Tracheophyta</taxon>
        <taxon>Spermatophyta</taxon>
        <taxon>Magnoliopsida</taxon>
        <taxon>eudicotyledons</taxon>
        <taxon>Gunneridae</taxon>
        <taxon>Pentapetalae</taxon>
        <taxon>rosids</taxon>
        <taxon>fabids</taxon>
        <taxon>Fabales</taxon>
        <taxon>Fabaceae</taxon>
        <taxon>Papilionoideae</taxon>
        <taxon>50 kb inversion clade</taxon>
        <taxon>dalbergioids sensu lato</taxon>
        <taxon>Dalbergieae</taxon>
        <taxon>Pterocarpus clade</taxon>
        <taxon>Arachis</taxon>
    </lineage>
</organism>
<dbReference type="OrthoDB" id="438179at2759"/>
<dbReference type="EMBL" id="CP031001">
    <property type="protein sequence ID" value="QHN79661.1"/>
    <property type="molecule type" value="Genomic_DNA"/>
</dbReference>
<evidence type="ECO:0000256" key="17">
    <source>
        <dbReference type="ARBA" id="ARBA00031499"/>
    </source>
</evidence>
<evidence type="ECO:0000256" key="13">
    <source>
        <dbReference type="ARBA" id="ARBA00022917"/>
    </source>
</evidence>
<reference evidence="21 24" key="2">
    <citation type="submission" date="2020-01" db="EMBL/GenBank/DDBJ databases">
        <title>Genome sequence of Arachis hypogaea, cultivar Shitouqi.</title>
        <authorList>
            <person name="Zhuang W."/>
            <person name="Chen H."/>
            <person name="Varshney R."/>
            <person name="Wang D."/>
            <person name="Ming R."/>
        </authorList>
    </citation>
    <scope>NUCLEOTIDE SEQUENCE [LARGE SCALE GENOMIC DNA]</scope>
    <source>
        <tissue evidence="21">Young leaf</tissue>
    </source>
</reference>
<evidence type="ECO:0000313" key="24">
    <source>
        <dbReference type="Proteomes" id="UP000464620"/>
    </source>
</evidence>
<evidence type="ECO:0000256" key="6">
    <source>
        <dbReference type="ARBA" id="ARBA00022528"/>
    </source>
</evidence>
<dbReference type="FunFam" id="1.20.120.1910:FF:000003">
    <property type="entry name" value="Cysteine--tRNA ligase CPS1, chloroplastic/mitochondrial"/>
    <property type="match status" value="1"/>
</dbReference>
<keyword evidence="10" id="KW-0547">Nucleotide-binding</keyword>
<dbReference type="STRING" id="3818.A0A444XV50"/>
<evidence type="ECO:0000313" key="23">
    <source>
        <dbReference type="Proteomes" id="UP000289738"/>
    </source>
</evidence>
<protein>
    <recommendedName>
        <fullName evidence="5">cysteine--tRNA ligase</fullName>
        <ecNumber evidence="5">6.1.1.16</ecNumber>
    </recommendedName>
    <alternativeName>
        <fullName evidence="17">Cysteinyl-tRNA synthetase</fullName>
    </alternativeName>
</protein>
<dbReference type="CDD" id="cd00672">
    <property type="entry name" value="CysRS_core"/>
    <property type="match status" value="1"/>
</dbReference>
<sequence>MAEEQLEFRIYNSMTQQKEIFKPKNPGKVSMYVCGVTAYDFSHLGHARAAVSFDILYRYLVHLGYEVTYVRNFTDVDDKIIKRANEIGDNPLDLSNRFCHEYNVDMTDLQCEKPSQEPRVSDHMDEIKKMISQIISNGYGYEVDGDVFYAVEKFPSYGMLSGQKLEHNRAGERVAVDSRKRHPADFALWKAAKPGEPSWDSPWGPGRPGWHIECSAMSACYLTQKFDIHGGGIDLIFPHHENEIAQSWAVDHESSISYWMHNGHVTNNNEKMSKSLGNFFTIRQITERYHPLALRHFLISAHYRSPLNYSVAQLESASDAIYYIFQTLQDCKDAVSSFQQGETEKNQSALQVNEAAKECIKKMQVEFQTKMSDDLQTPVLLTGAIQEALKFVNSSLKMLKKKLQKKVQLQLVHSLAEVEKEAAKILNVLGLLSSKSYAEVLQELKDKALKRADMAEDEVLHLIEERKQARINKDFPKSDRIRTDLTAKGIALMDVGNETIWRPCIPSEPLVAEEQNSTEGNNGPPTSST</sequence>
<accession>A0A444XV50</accession>
<gene>
    <name evidence="22" type="ORF">Ahy_B09g099866</name>
    <name evidence="21" type="ORF">DS421_19g671900</name>
</gene>
<keyword evidence="11" id="KW-0862">Zinc</keyword>
<dbReference type="Gramene" id="arahy.Tifrunner.gnm2.ann2.Ah19g532200.1">
    <property type="protein sequence ID" value="arahy.Tifrunner.gnm2.ann2.Ah19g532200.1-CDS"/>
    <property type="gene ID" value="arahy.Tifrunner.gnm2.ann2.Ah19g532200"/>
</dbReference>
<dbReference type="GO" id="GO:0006423">
    <property type="term" value="P:cysteinyl-tRNA aminoacylation"/>
    <property type="evidence" value="ECO:0007669"/>
    <property type="project" value="InterPro"/>
</dbReference>
<keyword evidence="6" id="KW-0150">Chloroplast</keyword>
<dbReference type="AlphaFoldDB" id="A0A444XV50"/>
<evidence type="ECO:0000256" key="3">
    <source>
        <dbReference type="ARBA" id="ARBA00004229"/>
    </source>
</evidence>
<proteinExistence type="inferred from homology"/>
<evidence type="ECO:0000256" key="12">
    <source>
        <dbReference type="ARBA" id="ARBA00022840"/>
    </source>
</evidence>
<evidence type="ECO:0000256" key="15">
    <source>
        <dbReference type="ARBA" id="ARBA00023128"/>
    </source>
</evidence>
<evidence type="ECO:0000259" key="20">
    <source>
        <dbReference type="Pfam" id="PF01406"/>
    </source>
</evidence>
<comment type="subcellular location">
    <subcellularLocation>
        <location evidence="2">Mitochondrion</location>
    </subcellularLocation>
    <subcellularLocation>
        <location evidence="3">Plastid</location>
        <location evidence="3">Chloroplast</location>
    </subcellularLocation>
</comment>
<evidence type="ECO:0000256" key="4">
    <source>
        <dbReference type="ARBA" id="ARBA00005594"/>
    </source>
</evidence>
<feature type="domain" description="tRNA synthetases class I catalytic" evidence="20">
    <location>
        <begin position="21"/>
        <end position="317"/>
    </location>
</feature>